<feature type="domain" description="DUF418" evidence="2">
    <location>
        <begin position="219"/>
        <end position="378"/>
    </location>
</feature>
<organism evidence="3 4">
    <name type="scientific">Plesiomonas shigelloides</name>
    <name type="common">Aeromonas shigelloides</name>
    <dbReference type="NCBI Taxonomy" id="703"/>
    <lineage>
        <taxon>Bacteria</taxon>
        <taxon>Pseudomonadati</taxon>
        <taxon>Pseudomonadota</taxon>
        <taxon>Gammaproteobacteria</taxon>
        <taxon>Enterobacterales</taxon>
        <taxon>Enterobacteriaceae</taxon>
        <taxon>Plesiomonas</taxon>
    </lineage>
</organism>
<name>A0A8I1W8F3_PLESH</name>
<dbReference type="NCBIfam" id="NF008093">
    <property type="entry name" value="PRK10835.1"/>
    <property type="match status" value="1"/>
</dbReference>
<dbReference type="PANTHER" id="PTHR30590">
    <property type="entry name" value="INNER MEMBRANE PROTEIN"/>
    <property type="match status" value="1"/>
</dbReference>
<keyword evidence="1" id="KW-0812">Transmembrane</keyword>
<evidence type="ECO:0000256" key="1">
    <source>
        <dbReference type="SAM" id="Phobius"/>
    </source>
</evidence>
<evidence type="ECO:0000313" key="4">
    <source>
        <dbReference type="Proteomes" id="UP000664658"/>
    </source>
</evidence>
<protein>
    <submittedName>
        <fullName evidence="3">DUF418 domain-containing protein</fullName>
    </submittedName>
</protein>
<evidence type="ECO:0000313" key="3">
    <source>
        <dbReference type="EMBL" id="MBO1108247.1"/>
    </source>
</evidence>
<keyword evidence="1" id="KW-1133">Transmembrane helix</keyword>
<evidence type="ECO:0000259" key="2">
    <source>
        <dbReference type="Pfam" id="PF04235"/>
    </source>
</evidence>
<dbReference type="Pfam" id="PF04235">
    <property type="entry name" value="DUF418"/>
    <property type="match status" value="1"/>
</dbReference>
<feature type="transmembrane region" description="Helical" evidence="1">
    <location>
        <begin position="194"/>
        <end position="217"/>
    </location>
</feature>
<dbReference type="AlphaFoldDB" id="A0A8I1W8F3"/>
<gene>
    <name evidence="3" type="ORF">J2R62_08425</name>
</gene>
<sequence>MQERLAVLDGARGVAVLGILILNVISFGLPQAAYLNPAFAGLPSVSDIWAWGLQNVLAEQKFLTIFALLFGAGLQLQLRRGKGNEEMKSRLSWLLIFGALHAIFLWDGDILLPYGLVGLMCWRMIRDAQSPRSMLRFGLVLYCLGLLLLLILGWLSINAAPSSFWQPDWQTLDTEISTKLAGGVVAMKYRFHQMISMLLVVILQYGWQLAGMMVAGAGLVRSGWLQGSRLPHQYRRKALILIPLGILIQLPGVWLNISGGWSFHWSAYFGQIPREIAAPIQAMGYLALWYAIFPSIQHTRFARAMVSVGRMALSNYILQTLLCYMIFYGFGWFNQLNRVHLLMLVPVIWLVNIAFSVLWLRHFRQGPLEWVWRKLVYWSTHHHLQHESW</sequence>
<accession>A0A8I1W8F3</accession>
<feature type="transmembrane region" description="Helical" evidence="1">
    <location>
        <begin position="339"/>
        <end position="360"/>
    </location>
</feature>
<keyword evidence="1" id="KW-0472">Membrane</keyword>
<feature type="transmembrane region" description="Helical" evidence="1">
    <location>
        <begin position="313"/>
        <end position="333"/>
    </location>
</feature>
<reference evidence="3" key="1">
    <citation type="submission" date="2021-03" db="EMBL/GenBank/DDBJ databases">
        <title>Plesiomonas shigelloides zfcc0051, isolated from zebrafish feces.</title>
        <authorList>
            <person name="Vanderhoek Z."/>
            <person name="Gaulke C."/>
        </authorList>
    </citation>
    <scope>NUCLEOTIDE SEQUENCE</scope>
    <source>
        <strain evidence="3">Zfcc0051</strain>
    </source>
</reference>
<dbReference type="EMBL" id="JAFNAA010000007">
    <property type="protein sequence ID" value="MBO1108247.1"/>
    <property type="molecule type" value="Genomic_DNA"/>
</dbReference>
<dbReference type="PANTHER" id="PTHR30590:SF2">
    <property type="entry name" value="INNER MEMBRANE PROTEIN"/>
    <property type="match status" value="1"/>
</dbReference>
<feature type="transmembrane region" description="Helical" evidence="1">
    <location>
        <begin position="137"/>
        <end position="157"/>
    </location>
</feature>
<comment type="caution">
    <text evidence="3">The sequence shown here is derived from an EMBL/GenBank/DDBJ whole genome shotgun (WGS) entry which is preliminary data.</text>
</comment>
<proteinExistence type="predicted"/>
<feature type="transmembrane region" description="Helical" evidence="1">
    <location>
        <begin position="238"/>
        <end position="256"/>
    </location>
</feature>
<feature type="transmembrane region" description="Helical" evidence="1">
    <location>
        <begin position="276"/>
        <end position="293"/>
    </location>
</feature>
<feature type="transmembrane region" description="Helical" evidence="1">
    <location>
        <begin position="110"/>
        <end position="125"/>
    </location>
</feature>
<feature type="transmembrane region" description="Helical" evidence="1">
    <location>
        <begin position="12"/>
        <end position="36"/>
    </location>
</feature>
<dbReference type="Proteomes" id="UP000664658">
    <property type="component" value="Unassembled WGS sequence"/>
</dbReference>
<dbReference type="InterPro" id="IPR052529">
    <property type="entry name" value="Bact_Transport_Assoc"/>
</dbReference>
<dbReference type="RefSeq" id="WP_207542025.1">
    <property type="nucleotide sequence ID" value="NZ_JAFNAA010000007.1"/>
</dbReference>
<dbReference type="InterPro" id="IPR007349">
    <property type="entry name" value="DUF418"/>
</dbReference>